<feature type="compositionally biased region" description="Low complexity" evidence="8">
    <location>
        <begin position="295"/>
        <end position="319"/>
    </location>
</feature>
<gene>
    <name evidence="10" type="ORF">E5288_WYG009146</name>
</gene>
<feature type="compositionally biased region" description="Pro residues" evidence="8">
    <location>
        <begin position="785"/>
        <end position="794"/>
    </location>
</feature>
<feature type="region of interest" description="Disordered" evidence="8">
    <location>
        <begin position="641"/>
        <end position="693"/>
    </location>
</feature>
<feature type="compositionally biased region" description="Polar residues" evidence="8">
    <location>
        <begin position="67"/>
        <end position="82"/>
    </location>
</feature>
<feature type="compositionally biased region" description="Polar residues" evidence="8">
    <location>
        <begin position="926"/>
        <end position="957"/>
    </location>
</feature>
<feature type="domain" description="SANT" evidence="9">
    <location>
        <begin position="336"/>
        <end position="396"/>
    </location>
</feature>
<protein>
    <recommendedName>
        <fullName evidence="5">Protein cramped-like</fullName>
    </recommendedName>
    <alternativeName>
        <fullName evidence="7">Cramped chromatin regulator homolog 1</fullName>
    </alternativeName>
    <alternativeName>
        <fullName evidence="6">Hematological and neurological expressed 1-like protein</fullName>
    </alternativeName>
</protein>
<reference evidence="10" key="1">
    <citation type="submission" date="2019-10" db="EMBL/GenBank/DDBJ databases">
        <title>The sequence and de novo assembly of the wild yak genome.</title>
        <authorList>
            <person name="Liu Y."/>
        </authorList>
    </citation>
    <scope>NUCLEOTIDE SEQUENCE [LARGE SCALE GENOMIC DNA]</scope>
    <source>
        <strain evidence="10">WY2019</strain>
    </source>
</reference>
<feature type="compositionally biased region" description="Low complexity" evidence="8">
    <location>
        <begin position="1302"/>
        <end position="1317"/>
    </location>
</feature>
<proteinExistence type="inferred from homology"/>
<feature type="region of interest" description="Disordered" evidence="8">
    <location>
        <begin position="922"/>
        <end position="1005"/>
    </location>
</feature>
<dbReference type="SMART" id="SM00717">
    <property type="entry name" value="SANT"/>
    <property type="match status" value="1"/>
</dbReference>
<dbReference type="GO" id="GO:0003677">
    <property type="term" value="F:DNA binding"/>
    <property type="evidence" value="ECO:0007669"/>
    <property type="project" value="UniProtKB-KW"/>
</dbReference>
<evidence type="ECO:0000256" key="3">
    <source>
        <dbReference type="ARBA" id="ARBA00023242"/>
    </source>
</evidence>
<dbReference type="EMBL" id="VBQZ03000005">
    <property type="protein sequence ID" value="MXQ80849.1"/>
    <property type="molecule type" value="Genomic_DNA"/>
</dbReference>
<feature type="compositionally biased region" description="Basic and acidic residues" evidence="8">
    <location>
        <begin position="323"/>
        <end position="336"/>
    </location>
</feature>
<dbReference type="Gene3D" id="1.10.10.60">
    <property type="entry name" value="Homeodomain-like"/>
    <property type="match status" value="1"/>
</dbReference>
<dbReference type="InterPro" id="IPR017884">
    <property type="entry name" value="SANT_dom"/>
</dbReference>
<evidence type="ECO:0000256" key="7">
    <source>
        <dbReference type="ARBA" id="ARBA00081828"/>
    </source>
</evidence>
<dbReference type="GO" id="GO:0003682">
    <property type="term" value="F:chromatin binding"/>
    <property type="evidence" value="ECO:0007669"/>
    <property type="project" value="InterPro"/>
</dbReference>
<evidence type="ECO:0000256" key="4">
    <source>
        <dbReference type="ARBA" id="ARBA00061503"/>
    </source>
</evidence>
<evidence type="ECO:0000259" key="9">
    <source>
        <dbReference type="PROSITE" id="PS51293"/>
    </source>
</evidence>
<feature type="compositionally biased region" description="Basic and acidic residues" evidence="8">
    <location>
        <begin position="158"/>
        <end position="171"/>
    </location>
</feature>
<feature type="region of interest" description="Disordered" evidence="8">
    <location>
        <begin position="753"/>
        <end position="842"/>
    </location>
</feature>
<feature type="compositionally biased region" description="Low complexity" evidence="8">
    <location>
        <begin position="654"/>
        <end position="679"/>
    </location>
</feature>
<feature type="compositionally biased region" description="Basic and acidic residues" evidence="8">
    <location>
        <begin position="215"/>
        <end position="228"/>
    </location>
</feature>
<evidence type="ECO:0000313" key="10">
    <source>
        <dbReference type="EMBL" id="MXQ80849.1"/>
    </source>
</evidence>
<dbReference type="PROSITE" id="PS51293">
    <property type="entry name" value="SANT"/>
    <property type="match status" value="1"/>
</dbReference>
<organism evidence="10 11">
    <name type="scientific">Bos mutus</name>
    <name type="common">wild yak</name>
    <dbReference type="NCBI Taxonomy" id="72004"/>
    <lineage>
        <taxon>Eukaryota</taxon>
        <taxon>Metazoa</taxon>
        <taxon>Chordata</taxon>
        <taxon>Craniata</taxon>
        <taxon>Vertebrata</taxon>
        <taxon>Euteleostomi</taxon>
        <taxon>Mammalia</taxon>
        <taxon>Eutheria</taxon>
        <taxon>Laurasiatheria</taxon>
        <taxon>Artiodactyla</taxon>
        <taxon>Ruminantia</taxon>
        <taxon>Pecora</taxon>
        <taxon>Bovidae</taxon>
        <taxon>Bovinae</taxon>
        <taxon>Bos</taxon>
    </lineage>
</organism>
<name>A0A6B0QSY5_9CETA</name>
<comment type="caution">
    <text evidence="10">The sequence shown here is derived from an EMBL/GenBank/DDBJ whole genome shotgun (WGS) entry which is preliminary data.</text>
</comment>
<feature type="region of interest" description="Disordered" evidence="8">
    <location>
        <begin position="64"/>
        <end position="336"/>
    </location>
</feature>
<feature type="compositionally biased region" description="Basic and acidic residues" evidence="8">
    <location>
        <begin position="769"/>
        <end position="778"/>
    </location>
</feature>
<feature type="region of interest" description="Disordered" evidence="8">
    <location>
        <begin position="1227"/>
        <end position="1268"/>
    </location>
</feature>
<evidence type="ECO:0000256" key="8">
    <source>
        <dbReference type="SAM" id="MobiDB-lite"/>
    </source>
</evidence>
<feature type="compositionally biased region" description="Gly residues" evidence="8">
    <location>
        <begin position="275"/>
        <end position="294"/>
    </location>
</feature>
<keyword evidence="2" id="KW-0238">DNA-binding</keyword>
<keyword evidence="1" id="KW-0597">Phosphoprotein</keyword>
<evidence type="ECO:0000256" key="1">
    <source>
        <dbReference type="ARBA" id="ARBA00022553"/>
    </source>
</evidence>
<dbReference type="Proteomes" id="UP000322234">
    <property type="component" value="Unassembled WGS sequence"/>
</dbReference>
<feature type="compositionally biased region" description="Polar residues" evidence="8">
    <location>
        <begin position="973"/>
        <end position="984"/>
    </location>
</feature>
<dbReference type="PANTHER" id="PTHR21677">
    <property type="entry name" value="CRAMPED PROTEIN"/>
    <property type="match status" value="1"/>
</dbReference>
<dbReference type="PANTHER" id="PTHR21677:SF1">
    <property type="entry name" value="PROTEIN CRAMPED-LIKE"/>
    <property type="match status" value="1"/>
</dbReference>
<evidence type="ECO:0000256" key="5">
    <source>
        <dbReference type="ARBA" id="ARBA00074058"/>
    </source>
</evidence>
<sequence length="1446" mass="153281">MTNNEIASINGIGSETRALPFLKAGRATSSVFSLGLIGHRSGDRPRQGFWAKIIQEAEKRVRRASASPFSRAQAPGSQTRQTPRAVPALGLASPSPALPRRCPVLRLRAPRPPTPGSRPGGRTCLGWAAAPPRVAGTTAASPARIQPKPSGRTPRPAEAPREAGKSRRRSETMTVKLGDGGGGEDGLKRLGKRSAEEDSLEGEGPGGGDAAEESGGTKRDGKTPRDGGDGPQAPSGGPQAPSPPPACPQDQHHFLRSSVRPQSKRLRKDSSCAGGSSGAGSSGPRGKGADGGGSSAANGPGVAPAAPAGGSRSSSRNLGSSGGEKEEGKKVRRQWESWSTEDKNTFFEGLYEHGKDFEAIQNNIALKYRKKGRPAGMVKNKEQVRHFYYRTWHKITKYIDFDNVFSRGLKKSSQELYGLICYGELRKKIGGCMDDKNATKLNELIQAGATTVRYKGRNLRIKAPMCRALKKLCDPDGLSDEEDQKPVRLPLRVPVELQPRNNHAWARVQSLAQNPRLRMIVELHRKVSSLIEFLKQKWALHEVRIRKTLEERQLQDSFSEPTQEKVALHLFPGENCTLTPLPGVARVVHSKAFCTVHWQEGGRCKQSAKDTHTLPPAQILGIQSGQGTARGQLKCPRAISEAKAGGRPPPSTDASQSSGESSPESAPGEGAAASFSSPDASDRLPPGLQDAGGRLEKTPAVAAAEGGDGPAREPGAPACACGQLPDLEDELSLLDPFPRYMKSCQDLIIPEQGRHVDPRPAAWPSPEARSAEGADLARTRAPSPVRGPPGPEPQSSPGFQPDVCTKDLLDTPAEEPQEKVSPSDPPPQGQPAAKPPKDVPASRLAQQLREEGWNLQTSESLTLAEVYLMMGKPSKLQLEYDWLAVLGPEASGPHAGPQPATFHKQRLLSCLLKLISTEVNPRLAPETNTGSTASVRPTQEEQSTTPPGKVVTVSSRSPRCPRNQAALRHSKAFSPSSVPCSSGLRNPPRPLLVASPTSTGSSDSDGGLFAVPTTLPPNSRHGKLFFPNKETELTFRQHLSSISMQSDFFLPKPRKLRNRHLRKPLVVQRTLLPRPSENQSHNVCSFSILSNSSVTGRGSFRPVQSSLAKAAVSRPIVPKVLPPQATGPLASAIDLAAKSAGIIPGSPLPVLDTDGLSGIAPLSSDEVTAAVTGPDSTGPHQNGDPLPAVGATSDPFISVPSRQEPVADSFQNPPVLSLSELSKAPVHNGLSTPLPPSEASSTRLSPPNVSALLDISLPGPPEDVLSQGEPATHISDSIIEIAISSGQYGEGVPLSPAKLNGSDSSKSLPSPSSSPQPDWIASPTHDPQWCPSDPTDSSLSSLFASFISPEKSRKMLPTPVGTSSGTSLLGPSLLDGSSRDSFVSRSLADVAEVVDSQLVCMMNENSVDYISRFNDLAQELSIAEPGRREALFDGGGGGPPVTDLSQ</sequence>
<accession>A0A6B0QSY5</accession>
<keyword evidence="3" id="KW-0539">Nucleus</keyword>
<comment type="similarity">
    <text evidence="4">Belongs to the cramped family.</text>
</comment>
<keyword evidence="11" id="KW-1185">Reference proteome</keyword>
<dbReference type="FunFam" id="1.10.10.60:FF:000439">
    <property type="entry name" value="Cramped chromatin regulator homolog 1"/>
    <property type="match status" value="1"/>
</dbReference>
<evidence type="ECO:0000256" key="6">
    <source>
        <dbReference type="ARBA" id="ARBA00076971"/>
    </source>
</evidence>
<evidence type="ECO:0000256" key="2">
    <source>
        <dbReference type="ARBA" id="ARBA00023125"/>
    </source>
</evidence>
<feature type="compositionally biased region" description="Basic and acidic residues" evidence="8">
    <location>
        <begin position="185"/>
        <end position="196"/>
    </location>
</feature>
<dbReference type="InterPro" id="IPR001005">
    <property type="entry name" value="SANT/Myb"/>
</dbReference>
<dbReference type="GO" id="GO:0005634">
    <property type="term" value="C:nucleus"/>
    <property type="evidence" value="ECO:0007669"/>
    <property type="project" value="TreeGrafter"/>
</dbReference>
<dbReference type="InterPro" id="IPR055315">
    <property type="entry name" value="Cramped-like"/>
</dbReference>
<feature type="region of interest" description="Disordered" evidence="8">
    <location>
        <begin position="1293"/>
        <end position="1336"/>
    </location>
</feature>
<feature type="region of interest" description="Disordered" evidence="8">
    <location>
        <begin position="1169"/>
        <end position="1213"/>
    </location>
</feature>
<evidence type="ECO:0000313" key="11">
    <source>
        <dbReference type="Proteomes" id="UP000322234"/>
    </source>
</evidence>
<feature type="compositionally biased region" description="Polar residues" evidence="8">
    <location>
        <begin position="1238"/>
        <end position="1248"/>
    </location>
</feature>
<dbReference type="GO" id="GO:0007389">
    <property type="term" value="P:pattern specification process"/>
    <property type="evidence" value="ECO:0007669"/>
    <property type="project" value="TreeGrafter"/>
</dbReference>